<evidence type="ECO:0000259" key="2">
    <source>
        <dbReference type="Pfam" id="PF20231"/>
    </source>
</evidence>
<evidence type="ECO:0000313" key="4">
    <source>
        <dbReference type="Proteomes" id="UP000567179"/>
    </source>
</evidence>
<dbReference type="AlphaFoldDB" id="A0A8H5ERZ2"/>
<sequence length="312" mass="35050">MESRNQACQTRLVVVTRSPIAFQPFRKILLNNWIINPTGNPNSFIEIDLAQEHLNYWIKVFYKAHGSAATWEWLEMIAPTVEVLRRLSKMFHASLGVDQGTKHAPAKLSKDIKALMDNFAHYDVYVLKEGRVFNDRSQCTPDAVEIGFHALSEGLKSPLHEYNEAFERLQMRRRMTPVGRERTNDPTPSKSSPTTQPGTPEIKSESGSESDVEQASRGSSSAAWDEDDLEEDDLEEEDRVLLKENALYSGDVGEGEGDEAALARRTEADVAFDMDVGEVDNDDEEAVEIDSESDGEVEESDYDTDTDEDVDL</sequence>
<feature type="compositionally biased region" description="Low complexity" evidence="1">
    <location>
        <begin position="185"/>
        <end position="200"/>
    </location>
</feature>
<dbReference type="Pfam" id="PF20231">
    <property type="entry name" value="DUF6589"/>
    <property type="match status" value="1"/>
</dbReference>
<feature type="region of interest" description="Disordered" evidence="1">
    <location>
        <begin position="168"/>
        <end position="312"/>
    </location>
</feature>
<evidence type="ECO:0000313" key="3">
    <source>
        <dbReference type="EMBL" id="KAF5310227.1"/>
    </source>
</evidence>
<evidence type="ECO:0000256" key="1">
    <source>
        <dbReference type="SAM" id="MobiDB-lite"/>
    </source>
</evidence>
<comment type="caution">
    <text evidence="3">The sequence shown here is derived from an EMBL/GenBank/DDBJ whole genome shotgun (WGS) entry which is preliminary data.</text>
</comment>
<reference evidence="3 4" key="1">
    <citation type="journal article" date="2020" name="ISME J.">
        <title>Uncovering the hidden diversity of litter-decomposition mechanisms in mushroom-forming fungi.</title>
        <authorList>
            <person name="Floudas D."/>
            <person name="Bentzer J."/>
            <person name="Ahren D."/>
            <person name="Johansson T."/>
            <person name="Persson P."/>
            <person name="Tunlid A."/>
        </authorList>
    </citation>
    <scope>NUCLEOTIDE SEQUENCE [LARGE SCALE GENOMIC DNA]</scope>
    <source>
        <strain evidence="3 4">CBS 101986</strain>
    </source>
</reference>
<proteinExistence type="predicted"/>
<protein>
    <recommendedName>
        <fullName evidence="2">DUF6589 domain-containing protein</fullName>
    </recommendedName>
</protein>
<dbReference type="Proteomes" id="UP000567179">
    <property type="component" value="Unassembled WGS sequence"/>
</dbReference>
<dbReference type="OrthoDB" id="2496395at2759"/>
<name>A0A8H5ERZ2_9AGAR</name>
<gene>
    <name evidence="3" type="ORF">D9619_010411</name>
</gene>
<accession>A0A8H5ERZ2</accession>
<organism evidence="3 4">
    <name type="scientific">Psilocybe cf. subviscida</name>
    <dbReference type="NCBI Taxonomy" id="2480587"/>
    <lineage>
        <taxon>Eukaryota</taxon>
        <taxon>Fungi</taxon>
        <taxon>Dikarya</taxon>
        <taxon>Basidiomycota</taxon>
        <taxon>Agaricomycotina</taxon>
        <taxon>Agaricomycetes</taxon>
        <taxon>Agaricomycetidae</taxon>
        <taxon>Agaricales</taxon>
        <taxon>Agaricineae</taxon>
        <taxon>Strophariaceae</taxon>
        <taxon>Psilocybe</taxon>
    </lineage>
</organism>
<keyword evidence="4" id="KW-1185">Reference proteome</keyword>
<dbReference type="EMBL" id="JAACJJ010000058">
    <property type="protein sequence ID" value="KAF5310227.1"/>
    <property type="molecule type" value="Genomic_DNA"/>
</dbReference>
<feature type="domain" description="DUF6589" evidence="2">
    <location>
        <begin position="23"/>
        <end position="103"/>
    </location>
</feature>
<feature type="compositionally biased region" description="Acidic residues" evidence="1">
    <location>
        <begin position="224"/>
        <end position="238"/>
    </location>
</feature>
<feature type="compositionally biased region" description="Acidic residues" evidence="1">
    <location>
        <begin position="270"/>
        <end position="312"/>
    </location>
</feature>
<dbReference type="InterPro" id="IPR046496">
    <property type="entry name" value="DUF6589"/>
</dbReference>